<keyword evidence="1" id="KW-0812">Transmembrane</keyword>
<dbReference type="SUPFAM" id="SSF140478">
    <property type="entry name" value="LemA-like"/>
    <property type="match status" value="1"/>
</dbReference>
<evidence type="ECO:0000313" key="2">
    <source>
        <dbReference type="EMBL" id="MBB4136527.1"/>
    </source>
</evidence>
<evidence type="ECO:0000256" key="1">
    <source>
        <dbReference type="SAM" id="Phobius"/>
    </source>
</evidence>
<keyword evidence="1" id="KW-1133">Transmembrane helix</keyword>
<evidence type="ECO:0008006" key="4">
    <source>
        <dbReference type="Google" id="ProtNLM"/>
    </source>
</evidence>
<evidence type="ECO:0000313" key="3">
    <source>
        <dbReference type="Proteomes" id="UP000551501"/>
    </source>
</evidence>
<dbReference type="Proteomes" id="UP000551501">
    <property type="component" value="Unassembled WGS sequence"/>
</dbReference>
<protein>
    <recommendedName>
        <fullName evidence="4">NUDIX hydrolase</fullName>
    </recommendedName>
</protein>
<organism evidence="2 3">
    <name type="scientific">Gordonia humi</name>
    <dbReference type="NCBI Taxonomy" id="686429"/>
    <lineage>
        <taxon>Bacteria</taxon>
        <taxon>Bacillati</taxon>
        <taxon>Actinomycetota</taxon>
        <taxon>Actinomycetes</taxon>
        <taxon>Mycobacteriales</taxon>
        <taxon>Gordoniaceae</taxon>
        <taxon>Gordonia</taxon>
    </lineage>
</organism>
<dbReference type="EMBL" id="JACIFP010000001">
    <property type="protein sequence ID" value="MBB4136527.1"/>
    <property type="molecule type" value="Genomic_DNA"/>
</dbReference>
<dbReference type="InterPro" id="IPR023353">
    <property type="entry name" value="LemA-like_dom_sf"/>
</dbReference>
<sequence>MSAASWIVTIVVVLAVIGSIWLAVLSTTRASRLHRLHIRGDLARGALRAALDRRVDVVRAIARADPDAHGAQALLDAADAAAAADLASREAPENLLSTAIAYADADRRPSELTADLTDAQIRVGMARRFYNDAVRDTRNLRGRRMVRWLHLAGHAPMPAYFEITERVTRG</sequence>
<accession>A0A840FAJ1</accession>
<dbReference type="AlphaFoldDB" id="A0A840FAJ1"/>
<dbReference type="RefSeq" id="WP_183371505.1">
    <property type="nucleotide sequence ID" value="NZ_BAABHL010000082.1"/>
</dbReference>
<name>A0A840FAJ1_9ACTN</name>
<feature type="transmembrane region" description="Helical" evidence="1">
    <location>
        <begin position="6"/>
        <end position="25"/>
    </location>
</feature>
<keyword evidence="3" id="KW-1185">Reference proteome</keyword>
<dbReference type="Gene3D" id="1.20.1440.20">
    <property type="entry name" value="LemA-like domain"/>
    <property type="match status" value="1"/>
</dbReference>
<reference evidence="2 3" key="1">
    <citation type="submission" date="2020-08" db="EMBL/GenBank/DDBJ databases">
        <title>Sequencing the genomes of 1000 actinobacteria strains.</title>
        <authorList>
            <person name="Klenk H.-P."/>
        </authorList>
    </citation>
    <scope>NUCLEOTIDE SEQUENCE [LARGE SCALE GENOMIC DNA]</scope>
    <source>
        <strain evidence="2 3">DSM 45298</strain>
    </source>
</reference>
<comment type="caution">
    <text evidence="2">The sequence shown here is derived from an EMBL/GenBank/DDBJ whole genome shotgun (WGS) entry which is preliminary data.</text>
</comment>
<proteinExistence type="predicted"/>
<gene>
    <name evidence="2" type="ORF">BKA16_003079</name>
</gene>
<keyword evidence="1" id="KW-0472">Membrane</keyword>